<dbReference type="STRING" id="1641165.XM38_19575"/>
<evidence type="ECO:0000313" key="4">
    <source>
        <dbReference type="Proteomes" id="UP000191901"/>
    </source>
</evidence>
<dbReference type="Gene3D" id="3.40.30.10">
    <property type="entry name" value="Glutaredoxin"/>
    <property type="match status" value="1"/>
</dbReference>
<dbReference type="InterPro" id="IPR010987">
    <property type="entry name" value="Glutathione-S-Trfase_C-like"/>
</dbReference>
<keyword evidence="3" id="KW-0808">Transferase</keyword>
<dbReference type="EMBL" id="CP021983">
    <property type="protein sequence ID" value="ASC70909.1"/>
    <property type="molecule type" value="Genomic_DNA"/>
</dbReference>
<dbReference type="SUPFAM" id="SSF47616">
    <property type="entry name" value="GST C-terminal domain-like"/>
    <property type="match status" value="1"/>
</dbReference>
<dbReference type="SFLD" id="SFLDG00358">
    <property type="entry name" value="Main_(cytGST)"/>
    <property type="match status" value="1"/>
</dbReference>
<dbReference type="GO" id="GO:0006749">
    <property type="term" value="P:glutathione metabolic process"/>
    <property type="evidence" value="ECO:0007669"/>
    <property type="project" value="TreeGrafter"/>
</dbReference>
<dbReference type="InterPro" id="IPR004045">
    <property type="entry name" value="Glutathione_S-Trfase_N"/>
</dbReference>
<dbReference type="GO" id="GO:0006559">
    <property type="term" value="P:L-phenylalanine catabolic process"/>
    <property type="evidence" value="ECO:0007669"/>
    <property type="project" value="TreeGrafter"/>
</dbReference>
<name>A0A1Z3HKR9_9CYAN</name>
<dbReference type="PANTHER" id="PTHR42673:SF4">
    <property type="entry name" value="MALEYLACETOACETATE ISOMERASE"/>
    <property type="match status" value="1"/>
</dbReference>
<dbReference type="PROSITE" id="PS50405">
    <property type="entry name" value="GST_CTER"/>
    <property type="match status" value="1"/>
</dbReference>
<dbReference type="PROSITE" id="PS50404">
    <property type="entry name" value="GST_NTER"/>
    <property type="match status" value="1"/>
</dbReference>
<proteinExistence type="predicted"/>
<organism evidence="3 4">
    <name type="scientific">Halomicronema hongdechloris C2206</name>
    <dbReference type="NCBI Taxonomy" id="1641165"/>
    <lineage>
        <taxon>Bacteria</taxon>
        <taxon>Bacillati</taxon>
        <taxon>Cyanobacteriota</taxon>
        <taxon>Cyanophyceae</taxon>
        <taxon>Nodosilineales</taxon>
        <taxon>Nodosilineaceae</taxon>
        <taxon>Halomicronema</taxon>
    </lineage>
</organism>
<dbReference type="SUPFAM" id="SSF52833">
    <property type="entry name" value="Thioredoxin-like"/>
    <property type="match status" value="1"/>
</dbReference>
<evidence type="ECO:0000259" key="2">
    <source>
        <dbReference type="PROSITE" id="PS50405"/>
    </source>
</evidence>
<dbReference type="InterPro" id="IPR036249">
    <property type="entry name" value="Thioredoxin-like_sf"/>
</dbReference>
<dbReference type="Proteomes" id="UP000191901">
    <property type="component" value="Chromosome"/>
</dbReference>
<feature type="domain" description="GST N-terminal" evidence="1">
    <location>
        <begin position="1"/>
        <end position="80"/>
    </location>
</feature>
<dbReference type="RefSeq" id="WP_080811949.1">
    <property type="nucleotide sequence ID" value="NZ_CP021983.2"/>
</dbReference>
<reference evidence="3 4" key="1">
    <citation type="journal article" date="2016" name="Biochim. Biophys. Acta">
        <title>Characterization of red-shifted phycobilisomes isolated from the chlorophyll f-containing cyanobacterium Halomicronema hongdechloris.</title>
        <authorList>
            <person name="Li Y."/>
            <person name="Lin Y."/>
            <person name="Garvey C.J."/>
            <person name="Birch D."/>
            <person name="Corkery R.W."/>
            <person name="Loughlin P.C."/>
            <person name="Scheer H."/>
            <person name="Willows R.D."/>
            <person name="Chen M."/>
        </authorList>
    </citation>
    <scope>NUCLEOTIDE SEQUENCE [LARGE SCALE GENOMIC DNA]</scope>
    <source>
        <strain evidence="3 4">C2206</strain>
    </source>
</reference>
<dbReference type="PANTHER" id="PTHR42673">
    <property type="entry name" value="MALEYLACETOACETATE ISOMERASE"/>
    <property type="match status" value="1"/>
</dbReference>
<evidence type="ECO:0000313" key="3">
    <source>
        <dbReference type="EMBL" id="ASC70909.1"/>
    </source>
</evidence>
<accession>A0A1Z3HKR9</accession>
<dbReference type="AlphaFoldDB" id="A0A1Z3HKR9"/>
<protein>
    <submittedName>
        <fullName evidence="3">Glutathione S-transferase</fullName>
        <ecNumber evidence="3">2.5.1.18</ecNumber>
    </submittedName>
</protein>
<sequence length="218" mass="24346">MLTFYYHPLSPVARRVWIALLEKGLPFEARLVQLNGEQWQPEFLALNPFHHVPVLADGELILIESLAILDYLEAQYPAPPLTPAKPVALARMRMVQMVVVNELTPHLPALVAESEGIECQPGAALEPGLRFLEQQLGNAAYFGGDSLSLADITATCTMSLMQRLGVALADYPALAAWHGRISQRPAWQQSQPEEAALATWKRWLALKIKRRQRQLARP</sequence>
<dbReference type="CDD" id="cd00570">
    <property type="entry name" value="GST_N_family"/>
    <property type="match status" value="1"/>
</dbReference>
<dbReference type="OrthoDB" id="465590at2"/>
<dbReference type="Pfam" id="PF00043">
    <property type="entry name" value="GST_C"/>
    <property type="match status" value="1"/>
</dbReference>
<dbReference type="InterPro" id="IPR036282">
    <property type="entry name" value="Glutathione-S-Trfase_C_sf"/>
</dbReference>
<dbReference type="EC" id="2.5.1.18" evidence="3"/>
<gene>
    <name evidence="3" type="ORF">XM38_018570</name>
</gene>
<dbReference type="SFLD" id="SFLDS00019">
    <property type="entry name" value="Glutathione_Transferase_(cytos"/>
    <property type="match status" value="1"/>
</dbReference>
<dbReference type="Pfam" id="PF13417">
    <property type="entry name" value="GST_N_3"/>
    <property type="match status" value="1"/>
</dbReference>
<keyword evidence="4" id="KW-1185">Reference proteome</keyword>
<dbReference type="GO" id="GO:0016034">
    <property type="term" value="F:maleylacetoacetate isomerase activity"/>
    <property type="evidence" value="ECO:0007669"/>
    <property type="project" value="TreeGrafter"/>
</dbReference>
<dbReference type="InterPro" id="IPR004046">
    <property type="entry name" value="GST_C"/>
</dbReference>
<feature type="domain" description="GST C-terminal" evidence="2">
    <location>
        <begin position="85"/>
        <end position="218"/>
    </location>
</feature>
<dbReference type="InterPro" id="IPR040079">
    <property type="entry name" value="Glutathione_S-Trfase"/>
</dbReference>
<dbReference type="GO" id="GO:0004364">
    <property type="term" value="F:glutathione transferase activity"/>
    <property type="evidence" value="ECO:0007669"/>
    <property type="project" value="UniProtKB-EC"/>
</dbReference>
<dbReference type="Gene3D" id="1.20.1050.10">
    <property type="match status" value="1"/>
</dbReference>
<evidence type="ECO:0000259" key="1">
    <source>
        <dbReference type="PROSITE" id="PS50404"/>
    </source>
</evidence>
<dbReference type="KEGG" id="hhg:XM38_018570"/>